<dbReference type="InterPro" id="IPR026881">
    <property type="entry name" value="WYL_dom"/>
</dbReference>
<dbReference type="AlphaFoldDB" id="A0A9Q3W897"/>
<dbReference type="InterPro" id="IPR051534">
    <property type="entry name" value="CBASS_pafABC_assoc_protein"/>
</dbReference>
<accession>A0A9Q3W897</accession>
<dbReference type="EMBL" id="JAJVKT010000031">
    <property type="protein sequence ID" value="MCE7510820.1"/>
    <property type="molecule type" value="Genomic_DNA"/>
</dbReference>
<dbReference type="Pfam" id="PF26107">
    <property type="entry name" value="BrxR_CTD"/>
    <property type="match status" value="1"/>
</dbReference>
<gene>
    <name evidence="4" type="ORF">LZG35_19455</name>
</gene>
<evidence type="ECO:0000259" key="1">
    <source>
        <dbReference type="Pfam" id="PF13280"/>
    </source>
</evidence>
<feature type="domain" description="WYL" evidence="1">
    <location>
        <begin position="131"/>
        <end position="196"/>
    </location>
</feature>
<sequence>MSRSPRKSAGDWPLRWDLLLRYRLIEIIALWEGRLTTNHLMRAFGIGRQQASKDINLYLKQYAPGNLVYDRSLKGYRPGPGFTPRFTLGAADEYLQMVRTREDLAGSFEQLAVRELNIEMLPVPNRGLRPEVLRPLIQACRERRRLEIEYVSLAHPEPEPRVIHPHTVVFSGYRWHVRGWCEKNREYRDFVLSRIGDGARLLTPASRDARQDRAWQTVITLRLAPDPRLDARQQALIAADYDMEDGELALPTRAALVGYLLQWLRLEQTPNRPPEAQQIVLMNRDECRPWLIGDN</sequence>
<dbReference type="Proteomes" id="UP001107961">
    <property type="component" value="Unassembled WGS sequence"/>
</dbReference>
<dbReference type="PIRSF" id="PIRSF015558">
    <property type="entry name" value="Txn_reg_DeoR_prd"/>
    <property type="match status" value="1"/>
</dbReference>
<evidence type="ECO:0000259" key="3">
    <source>
        <dbReference type="Pfam" id="PF26109"/>
    </source>
</evidence>
<dbReference type="Pfam" id="PF13280">
    <property type="entry name" value="WYL"/>
    <property type="match status" value="1"/>
</dbReference>
<evidence type="ECO:0000313" key="4">
    <source>
        <dbReference type="EMBL" id="MCE7510820.1"/>
    </source>
</evidence>
<organism evidence="4 5">
    <name type="scientific">Alloalcanivorax xenomutans</name>
    <dbReference type="NCBI Taxonomy" id="1094342"/>
    <lineage>
        <taxon>Bacteria</taxon>
        <taxon>Pseudomonadati</taxon>
        <taxon>Pseudomonadota</taxon>
        <taxon>Gammaproteobacteria</taxon>
        <taxon>Oceanospirillales</taxon>
        <taxon>Alcanivoracaceae</taxon>
        <taxon>Alloalcanivorax</taxon>
    </lineage>
</organism>
<name>A0A9Q3W897_9GAMM</name>
<feature type="domain" description="DNA-binding transcriptional repressor CapW C-terminal dimerisation" evidence="2">
    <location>
        <begin position="219"/>
        <end position="286"/>
    </location>
</feature>
<dbReference type="Pfam" id="PF26109">
    <property type="entry name" value="WHD_BrxR"/>
    <property type="match status" value="1"/>
</dbReference>
<dbReference type="PROSITE" id="PS52050">
    <property type="entry name" value="WYL"/>
    <property type="match status" value="1"/>
</dbReference>
<protein>
    <submittedName>
        <fullName evidence="4">WYL domain-containing protein</fullName>
    </submittedName>
</protein>
<dbReference type="InterPro" id="IPR059019">
    <property type="entry name" value="WHD_CapW"/>
</dbReference>
<dbReference type="KEGG" id="axe:P40_14335"/>
<keyword evidence="5" id="KW-1185">Reference proteome</keyword>
<dbReference type="InterPro" id="IPR059020">
    <property type="entry name" value="CapW_CTD"/>
</dbReference>
<dbReference type="RefSeq" id="WP_080531246.1">
    <property type="nucleotide sequence ID" value="NZ_CP012331.1"/>
</dbReference>
<feature type="domain" description="DNA-binding transcriptional repressor CapW winged helix-turn-helix" evidence="3">
    <location>
        <begin position="17"/>
        <end position="99"/>
    </location>
</feature>
<dbReference type="PANTHER" id="PTHR34580">
    <property type="match status" value="1"/>
</dbReference>
<evidence type="ECO:0000313" key="5">
    <source>
        <dbReference type="Proteomes" id="UP001107961"/>
    </source>
</evidence>
<dbReference type="PANTHER" id="PTHR34580:SF3">
    <property type="entry name" value="PROTEIN PAFB"/>
    <property type="match status" value="1"/>
</dbReference>
<evidence type="ECO:0000259" key="2">
    <source>
        <dbReference type="Pfam" id="PF26107"/>
    </source>
</evidence>
<proteinExistence type="predicted"/>
<reference evidence="4" key="1">
    <citation type="submission" date="2022-01" db="EMBL/GenBank/DDBJ databases">
        <authorList>
            <person name="Karlyshev A.V."/>
            <person name="Jaspars M."/>
        </authorList>
    </citation>
    <scope>NUCLEOTIDE SEQUENCE</scope>
    <source>
        <strain evidence="4">AGSA3-2</strain>
    </source>
</reference>
<dbReference type="InterPro" id="IPR016634">
    <property type="entry name" value="CapW-like"/>
</dbReference>
<comment type="caution">
    <text evidence="4">The sequence shown here is derived from an EMBL/GenBank/DDBJ whole genome shotgun (WGS) entry which is preliminary data.</text>
</comment>